<dbReference type="EMBL" id="JACHIG010000003">
    <property type="protein sequence ID" value="MBB5032286.1"/>
    <property type="molecule type" value="Genomic_DNA"/>
</dbReference>
<dbReference type="Gene3D" id="3.40.80.10">
    <property type="entry name" value="Peptidoglycan recognition protein-like"/>
    <property type="match status" value="1"/>
</dbReference>
<proteinExistence type="predicted"/>
<dbReference type="SMART" id="SM00644">
    <property type="entry name" value="Ami_2"/>
    <property type="match status" value="1"/>
</dbReference>
<dbReference type="GO" id="GO:0071555">
    <property type="term" value="P:cell wall organization"/>
    <property type="evidence" value="ECO:0007669"/>
    <property type="project" value="UniProtKB-KW"/>
</dbReference>
<evidence type="ECO:0000256" key="5">
    <source>
        <dbReference type="ARBA" id="ARBA00023287"/>
    </source>
</evidence>
<organism evidence="8 9">
    <name type="scientific">Prosthecobacter vanneervenii</name>
    <dbReference type="NCBI Taxonomy" id="48466"/>
    <lineage>
        <taxon>Bacteria</taxon>
        <taxon>Pseudomonadati</taxon>
        <taxon>Verrucomicrobiota</taxon>
        <taxon>Verrucomicrobiia</taxon>
        <taxon>Verrucomicrobiales</taxon>
        <taxon>Verrucomicrobiaceae</taxon>
        <taxon>Prosthecobacter</taxon>
    </lineage>
</organism>
<comment type="catalytic activity">
    <reaction evidence="1">
        <text>Hydrolyzes the link between N-acetylmuramoyl residues and L-amino acid residues in certain cell-wall glycopeptides.</text>
        <dbReference type="EC" id="3.5.1.28"/>
    </reaction>
</comment>
<dbReference type="PANTHER" id="PTHR30417:SF11">
    <property type="entry name" value="N-ACETYLMURAMOYL-L-ALANINE AMIDASE XLYA"/>
    <property type="match status" value="1"/>
</dbReference>
<evidence type="ECO:0000313" key="8">
    <source>
        <dbReference type="EMBL" id="MBB5032286.1"/>
    </source>
</evidence>
<reference evidence="8 9" key="1">
    <citation type="submission" date="2020-08" db="EMBL/GenBank/DDBJ databases">
        <title>Genomic Encyclopedia of Type Strains, Phase IV (KMG-IV): sequencing the most valuable type-strain genomes for metagenomic binning, comparative biology and taxonomic classification.</title>
        <authorList>
            <person name="Goeker M."/>
        </authorList>
    </citation>
    <scope>NUCLEOTIDE SEQUENCE [LARGE SCALE GENOMIC DNA]</scope>
    <source>
        <strain evidence="8 9">DSM 12252</strain>
    </source>
</reference>
<dbReference type="GO" id="GO:0030420">
    <property type="term" value="P:establishment of competence for transformation"/>
    <property type="evidence" value="ECO:0007669"/>
    <property type="project" value="UniProtKB-KW"/>
</dbReference>
<dbReference type="SUPFAM" id="SSF55846">
    <property type="entry name" value="N-acetylmuramoyl-L-alanine amidase-like"/>
    <property type="match status" value="1"/>
</dbReference>
<dbReference type="CDD" id="cd06583">
    <property type="entry name" value="PGRP"/>
    <property type="match status" value="1"/>
</dbReference>
<comment type="caution">
    <text evidence="8">The sequence shown here is derived from an EMBL/GenBank/DDBJ whole genome shotgun (WGS) entry which is preliminary data.</text>
</comment>
<dbReference type="PROSITE" id="PS51257">
    <property type="entry name" value="PROKAR_LIPOPROTEIN"/>
    <property type="match status" value="1"/>
</dbReference>
<dbReference type="GO" id="GO:0009254">
    <property type="term" value="P:peptidoglycan turnover"/>
    <property type="evidence" value="ECO:0007669"/>
    <property type="project" value="TreeGrafter"/>
</dbReference>
<protein>
    <recommendedName>
        <fullName evidence="2">N-acetylmuramoyl-L-alanine amidase</fullName>
        <ecNumber evidence="2">3.5.1.28</ecNumber>
    </recommendedName>
</protein>
<keyword evidence="5" id="KW-0178">Competence</keyword>
<dbReference type="GO" id="GO:0030435">
    <property type="term" value="P:sporulation resulting in formation of a cellular spore"/>
    <property type="evidence" value="ECO:0007669"/>
    <property type="project" value="UniProtKB-KW"/>
</dbReference>
<dbReference type="InterPro" id="IPR051206">
    <property type="entry name" value="NAMLAA_amidase_2"/>
</dbReference>
<evidence type="ECO:0000256" key="3">
    <source>
        <dbReference type="ARBA" id="ARBA00022801"/>
    </source>
</evidence>
<dbReference type="PANTHER" id="PTHR30417">
    <property type="entry name" value="N-ACETYLMURAMOYL-L-ALANINE AMIDASE AMID"/>
    <property type="match status" value="1"/>
</dbReference>
<dbReference type="InterPro" id="IPR036505">
    <property type="entry name" value="Amidase/PGRP_sf"/>
</dbReference>
<sequence>MRRYVALLLPLALACIVVACATYDGSRVARWESRFAPVPHGVLTPDQLLAETHVKLDIIPAGTVGRRYYRPMKPRYITIHSTQNYTGNAYQHALALKRGALRAPKRKGGNRIGFLTWHFTVQDDVAIQHLPCREQGEHADFDGVGNNYSIGIEMCEHNGNDIALTIDRTARLAAYLMRAYDIPLSNVVPHYHWPRYGVSPLHKDCPHFLLERGRPGQTWRWFQGRVQFHYNRMLAGPATPLG</sequence>
<dbReference type="RefSeq" id="WP_184339219.1">
    <property type="nucleotide sequence ID" value="NZ_JACHIG010000003.1"/>
</dbReference>
<keyword evidence="6" id="KW-0961">Cell wall biogenesis/degradation</keyword>
<accession>A0A7W8DJX8</accession>
<dbReference type="EC" id="3.5.1.28" evidence="2"/>
<evidence type="ECO:0000256" key="6">
    <source>
        <dbReference type="ARBA" id="ARBA00023316"/>
    </source>
</evidence>
<evidence type="ECO:0000313" key="9">
    <source>
        <dbReference type="Proteomes" id="UP000590740"/>
    </source>
</evidence>
<name>A0A7W8DJX8_9BACT</name>
<gene>
    <name evidence="8" type="ORF">HNQ65_001863</name>
</gene>
<dbReference type="AlphaFoldDB" id="A0A7W8DJX8"/>
<dbReference type="GO" id="GO:0008745">
    <property type="term" value="F:N-acetylmuramoyl-L-alanine amidase activity"/>
    <property type="evidence" value="ECO:0007669"/>
    <property type="project" value="UniProtKB-EC"/>
</dbReference>
<evidence type="ECO:0000256" key="4">
    <source>
        <dbReference type="ARBA" id="ARBA00022969"/>
    </source>
</evidence>
<evidence type="ECO:0000256" key="1">
    <source>
        <dbReference type="ARBA" id="ARBA00001561"/>
    </source>
</evidence>
<dbReference type="Pfam" id="PF01510">
    <property type="entry name" value="Amidase_2"/>
    <property type="match status" value="1"/>
</dbReference>
<dbReference type="InterPro" id="IPR002502">
    <property type="entry name" value="Amidase_domain"/>
</dbReference>
<dbReference type="Proteomes" id="UP000590740">
    <property type="component" value="Unassembled WGS sequence"/>
</dbReference>
<keyword evidence="4" id="KW-0749">Sporulation</keyword>
<dbReference type="GO" id="GO:0009253">
    <property type="term" value="P:peptidoglycan catabolic process"/>
    <property type="evidence" value="ECO:0007669"/>
    <property type="project" value="InterPro"/>
</dbReference>
<evidence type="ECO:0000259" key="7">
    <source>
        <dbReference type="SMART" id="SM00644"/>
    </source>
</evidence>
<keyword evidence="9" id="KW-1185">Reference proteome</keyword>
<keyword evidence="3 8" id="KW-0378">Hydrolase</keyword>
<evidence type="ECO:0000256" key="2">
    <source>
        <dbReference type="ARBA" id="ARBA00011901"/>
    </source>
</evidence>
<feature type="domain" description="N-acetylmuramoyl-L-alanine amidase" evidence="7">
    <location>
        <begin position="62"/>
        <end position="207"/>
    </location>
</feature>